<gene>
    <name evidence="1" type="ORF">CHR55_10095</name>
</gene>
<evidence type="ECO:0000313" key="1">
    <source>
        <dbReference type="EMBL" id="PCK27825.1"/>
    </source>
</evidence>
<comment type="caution">
    <text evidence="1">The sequence shown here is derived from an EMBL/GenBank/DDBJ whole genome shotgun (WGS) entry which is preliminary data.</text>
</comment>
<accession>A0A2A5JE35</accession>
<evidence type="ECO:0000313" key="2">
    <source>
        <dbReference type="Proteomes" id="UP000230886"/>
    </source>
</evidence>
<dbReference type="RefSeq" id="WP_065352253.1">
    <property type="nucleotide sequence ID" value="NZ_CP025959.1"/>
</dbReference>
<protein>
    <submittedName>
        <fullName evidence="1">Uncharacterized protein</fullName>
    </submittedName>
</protein>
<dbReference type="EMBL" id="NOVD01000004">
    <property type="protein sequence ID" value="PCK27825.1"/>
    <property type="molecule type" value="Genomic_DNA"/>
</dbReference>
<dbReference type="Proteomes" id="UP000230886">
    <property type="component" value="Unassembled WGS sequence"/>
</dbReference>
<dbReference type="AlphaFoldDB" id="A0A2A5JE35"/>
<proteinExistence type="predicted"/>
<name>A0A2A5JE35_RHOSG</name>
<reference evidence="1 2" key="1">
    <citation type="submission" date="2017-07" db="EMBL/GenBank/DDBJ databases">
        <title>Draft sequence of Rhodococcus enclensis 23b-28.</title>
        <authorList>
            <person name="Besaury L."/>
            <person name="Sancelme M."/>
            <person name="Amato P."/>
            <person name="Lallement A."/>
            <person name="Delort A.-M."/>
        </authorList>
    </citation>
    <scope>NUCLEOTIDE SEQUENCE [LARGE SCALE GENOMIC DNA]</scope>
    <source>
        <strain evidence="1 2">23b-28</strain>
    </source>
</reference>
<organism evidence="1 2">
    <name type="scientific">Rhodococcus qingshengii</name>
    <dbReference type="NCBI Taxonomy" id="334542"/>
    <lineage>
        <taxon>Bacteria</taxon>
        <taxon>Bacillati</taxon>
        <taxon>Actinomycetota</taxon>
        <taxon>Actinomycetes</taxon>
        <taxon>Mycobacteriales</taxon>
        <taxon>Nocardiaceae</taxon>
        <taxon>Rhodococcus</taxon>
        <taxon>Rhodococcus erythropolis group</taxon>
    </lineage>
</organism>
<dbReference type="GeneID" id="93802886"/>
<dbReference type="KEGG" id="rqi:C1M55_11940"/>
<sequence>MIREASLRVPITHPNIGTYSALSEVTIVHKDEHGYTICLDNGHPRGGLCHLAVVQRNQLYIPHEKREAA</sequence>